<sequence>MEPRQSFAKNHKKKGEPLFLMQKPNEIFLGSSNGLKNGIME</sequence>
<protein>
    <submittedName>
        <fullName evidence="1">Uncharacterized protein</fullName>
    </submittedName>
</protein>
<reference evidence="1 2" key="1">
    <citation type="submission" date="2016-01" db="EMBL/GenBank/DDBJ databases">
        <title>Highly variable Streptococcus oralis are common among viridans streptococci isolated from primates.</title>
        <authorList>
            <person name="Denapaite D."/>
            <person name="Rieger M."/>
            <person name="Koendgen S."/>
            <person name="Brueckner R."/>
            <person name="Ochigava I."/>
            <person name="Kappeler P."/>
            <person name="Maetz-Rensing K."/>
            <person name="Leendertz F."/>
            <person name="Hakenbeck R."/>
        </authorList>
    </citation>
    <scope>NUCLEOTIDE SEQUENCE [LARGE SCALE GENOMIC DNA]</scope>
    <source>
        <strain evidence="1 2">DD22</strain>
    </source>
</reference>
<organism evidence="1 2">
    <name type="scientific">Streptococcus mitis</name>
    <dbReference type="NCBI Taxonomy" id="28037"/>
    <lineage>
        <taxon>Bacteria</taxon>
        <taxon>Bacillati</taxon>
        <taxon>Bacillota</taxon>
        <taxon>Bacilli</taxon>
        <taxon>Lactobacillales</taxon>
        <taxon>Streptococcaceae</taxon>
        <taxon>Streptococcus</taxon>
        <taxon>Streptococcus mitis group</taxon>
    </lineage>
</organism>
<dbReference type="EMBL" id="LQZD01000129">
    <property type="protein sequence ID" value="KXU14839.1"/>
    <property type="molecule type" value="Genomic_DNA"/>
</dbReference>
<gene>
    <name evidence="1" type="ORF">SMIDD22_00426</name>
</gene>
<name>A0A139RJA5_STRMT</name>
<accession>A0A139RJA5</accession>
<dbReference type="AlphaFoldDB" id="A0A139RJA5"/>
<comment type="caution">
    <text evidence="1">The sequence shown here is derived from an EMBL/GenBank/DDBJ whole genome shotgun (WGS) entry which is preliminary data.</text>
</comment>
<proteinExistence type="predicted"/>
<evidence type="ECO:0000313" key="1">
    <source>
        <dbReference type="EMBL" id="KXU14839.1"/>
    </source>
</evidence>
<dbReference type="Proteomes" id="UP000070779">
    <property type="component" value="Unassembled WGS sequence"/>
</dbReference>
<evidence type="ECO:0000313" key="2">
    <source>
        <dbReference type="Proteomes" id="UP000070779"/>
    </source>
</evidence>